<sequence length="287" mass="32874">MGGVEDNHWVDLMIDKIGFALTKVDESIQKSIELWKELTKDIYDEQPTHDTTGQPNDVKSGEEDSSQDKCVAEVKERPIQHWAMRLGEAKESPSQHWDMCASKISESLIQEQGDDEVDEKEKEDDEGTVSESSGEEDMCELTLGNSVSSDRPNLHHHHNEEASTRGNHHMSTNDDTSSKQDDESCEEDEEEDEDEEEEEETNLETLETSYRHSPSGYQHRNEEDTKYRFMSDATNISHDDDDIDDDDLSDKLQGFVDVKEEEIENKTECGEVETLSTECDWVFVTRD</sequence>
<dbReference type="Proteomes" id="UP000264353">
    <property type="component" value="Chromosome A5"/>
</dbReference>
<evidence type="ECO:0000313" key="3">
    <source>
        <dbReference type="Proteomes" id="UP000264353"/>
    </source>
</evidence>
<feature type="region of interest" description="Disordered" evidence="1">
    <location>
        <begin position="84"/>
        <end position="226"/>
    </location>
</feature>
<feature type="compositionally biased region" description="Basic and acidic residues" evidence="1">
    <location>
        <begin position="59"/>
        <end position="71"/>
    </location>
</feature>
<evidence type="ECO:0000256" key="1">
    <source>
        <dbReference type="SAM" id="MobiDB-lite"/>
    </source>
</evidence>
<accession>A0A397Z8V8</accession>
<evidence type="ECO:0000313" key="2">
    <source>
        <dbReference type="EMBL" id="RID61901.1"/>
    </source>
</evidence>
<feature type="compositionally biased region" description="Acidic residues" evidence="1">
    <location>
        <begin position="112"/>
        <end position="139"/>
    </location>
</feature>
<name>A0A397Z8V8_BRACM</name>
<dbReference type="EMBL" id="CM010632">
    <property type="protein sequence ID" value="RID61901.1"/>
    <property type="molecule type" value="Genomic_DNA"/>
</dbReference>
<feature type="compositionally biased region" description="Polar residues" evidence="1">
    <location>
        <begin position="203"/>
        <end position="218"/>
    </location>
</feature>
<proteinExistence type="predicted"/>
<dbReference type="AlphaFoldDB" id="A0A397Z8V8"/>
<reference evidence="2 3" key="1">
    <citation type="submission" date="2018-06" db="EMBL/GenBank/DDBJ databases">
        <title>WGS assembly of Brassica rapa FPsc.</title>
        <authorList>
            <person name="Bowman J."/>
            <person name="Kohchi T."/>
            <person name="Yamato K."/>
            <person name="Jenkins J."/>
            <person name="Shu S."/>
            <person name="Ishizaki K."/>
            <person name="Yamaoka S."/>
            <person name="Nishihama R."/>
            <person name="Nakamura Y."/>
            <person name="Berger F."/>
            <person name="Adam C."/>
            <person name="Aki S."/>
            <person name="Althoff F."/>
            <person name="Araki T."/>
            <person name="Arteaga-Vazquez M."/>
            <person name="Balasubrmanian S."/>
            <person name="Bauer D."/>
            <person name="Boehm C."/>
            <person name="Briginshaw L."/>
            <person name="Caballero-Perez J."/>
            <person name="Catarino B."/>
            <person name="Chen F."/>
            <person name="Chiyoda S."/>
            <person name="Chovatia M."/>
            <person name="Davies K."/>
            <person name="Delmans M."/>
            <person name="Demura T."/>
            <person name="Dierschke T."/>
            <person name="Dolan L."/>
            <person name="Dorantes-Acosta A."/>
            <person name="Eklund D."/>
            <person name="Florent S."/>
            <person name="Flores-Sandoval E."/>
            <person name="Fujiyama A."/>
            <person name="Fukuzawa H."/>
            <person name="Galik B."/>
            <person name="Grimanelli D."/>
            <person name="Grimwood J."/>
            <person name="Grossniklaus U."/>
            <person name="Hamada T."/>
            <person name="Haseloff J."/>
            <person name="Hetherington A."/>
            <person name="Higo A."/>
            <person name="Hirakawa Y."/>
            <person name="Hundley H."/>
            <person name="Ikeda Y."/>
            <person name="Inoue K."/>
            <person name="Inoue S."/>
            <person name="Ishida S."/>
            <person name="Jia Q."/>
            <person name="Kakita M."/>
            <person name="Kanazawa T."/>
            <person name="Kawai Y."/>
            <person name="Kawashima T."/>
            <person name="Kennedy M."/>
            <person name="Kinose K."/>
            <person name="Kinoshita T."/>
            <person name="Kohara Y."/>
            <person name="Koide E."/>
            <person name="Komatsu K."/>
            <person name="Kopischke S."/>
            <person name="Kubo M."/>
            <person name="Kyozuka J."/>
            <person name="Lagercrantz U."/>
            <person name="Lin S."/>
            <person name="Lindquist E."/>
            <person name="Lipzen A."/>
            <person name="Lu C."/>
            <person name="Luna E."/>
            <person name="Martienssen R."/>
            <person name="Minamino N."/>
            <person name="Mizutani M."/>
            <person name="Mizutani M."/>
            <person name="Mochizuki N."/>
            <person name="Monte I."/>
            <person name="Mosher R."/>
            <person name="Nagasaki H."/>
            <person name="Nakagami H."/>
            <person name="Naramoto S."/>
            <person name="Nishitani K."/>
            <person name="Ohtani M."/>
            <person name="Okamoto T."/>
            <person name="Okumura M."/>
            <person name="Phillips J."/>
            <person name="Pollak B."/>
            <person name="Reinders A."/>
            <person name="Roevekamp M."/>
            <person name="Sano R."/>
            <person name="Sawa S."/>
            <person name="Schmid M."/>
            <person name="Shirakawa M."/>
            <person name="Solano R."/>
            <person name="Spunde A."/>
            <person name="Suetsugu N."/>
            <person name="Sugano S."/>
            <person name="Sugiyama A."/>
            <person name="Sun R."/>
            <person name="Suzuki Y."/>
            <person name="Takenaka M."/>
            <person name="Takezawa D."/>
            <person name="Tomogane H."/>
            <person name="Tsuzuki M."/>
            <person name="Ueda T."/>
            <person name="Umeda M."/>
            <person name="Ward J."/>
            <person name="Watanabe Y."/>
            <person name="Yazaki K."/>
            <person name="Yokoyama R."/>
            <person name="Yoshitake Y."/>
            <person name="Yotsui I."/>
            <person name="Zachgo S."/>
            <person name="Schmutz J."/>
        </authorList>
    </citation>
    <scope>NUCLEOTIDE SEQUENCE [LARGE SCALE GENOMIC DNA]</scope>
    <source>
        <strain evidence="3">cv. B-3</strain>
    </source>
</reference>
<gene>
    <name evidence="2" type="ORF">BRARA_E01009</name>
</gene>
<feature type="region of interest" description="Disordered" evidence="1">
    <location>
        <begin position="45"/>
        <end position="71"/>
    </location>
</feature>
<feature type="compositionally biased region" description="Acidic residues" evidence="1">
    <location>
        <begin position="183"/>
        <end position="202"/>
    </location>
</feature>
<protein>
    <submittedName>
        <fullName evidence="2">Uncharacterized protein</fullName>
    </submittedName>
</protein>
<organism evidence="2 3">
    <name type="scientific">Brassica campestris</name>
    <name type="common">Field mustard</name>
    <dbReference type="NCBI Taxonomy" id="3711"/>
    <lineage>
        <taxon>Eukaryota</taxon>
        <taxon>Viridiplantae</taxon>
        <taxon>Streptophyta</taxon>
        <taxon>Embryophyta</taxon>
        <taxon>Tracheophyta</taxon>
        <taxon>Spermatophyta</taxon>
        <taxon>Magnoliopsida</taxon>
        <taxon>eudicotyledons</taxon>
        <taxon>Gunneridae</taxon>
        <taxon>Pentapetalae</taxon>
        <taxon>rosids</taxon>
        <taxon>malvids</taxon>
        <taxon>Brassicales</taxon>
        <taxon>Brassicaceae</taxon>
        <taxon>Brassiceae</taxon>
        <taxon>Brassica</taxon>
    </lineage>
</organism>